<accession>A0ABU3GQL5</accession>
<feature type="compositionally biased region" description="Basic and acidic residues" evidence="1">
    <location>
        <begin position="17"/>
        <end position="29"/>
    </location>
</feature>
<feature type="region of interest" description="Disordered" evidence="1">
    <location>
        <begin position="1"/>
        <end position="58"/>
    </location>
</feature>
<evidence type="ECO:0000313" key="3">
    <source>
        <dbReference type="Proteomes" id="UP001258315"/>
    </source>
</evidence>
<evidence type="ECO:0008006" key="4">
    <source>
        <dbReference type="Google" id="ProtNLM"/>
    </source>
</evidence>
<organism evidence="2 3">
    <name type="scientific">Mucilaginibacter terrae</name>
    <dbReference type="NCBI Taxonomy" id="1955052"/>
    <lineage>
        <taxon>Bacteria</taxon>
        <taxon>Pseudomonadati</taxon>
        <taxon>Bacteroidota</taxon>
        <taxon>Sphingobacteriia</taxon>
        <taxon>Sphingobacteriales</taxon>
        <taxon>Sphingobacteriaceae</taxon>
        <taxon>Mucilaginibacter</taxon>
    </lineage>
</organism>
<gene>
    <name evidence="2" type="ORF">QE417_001150</name>
</gene>
<comment type="caution">
    <text evidence="2">The sequence shown here is derived from an EMBL/GenBank/DDBJ whole genome shotgun (WGS) entry which is preliminary data.</text>
</comment>
<dbReference type="EMBL" id="JAVLVU010000001">
    <property type="protein sequence ID" value="MDT3402078.1"/>
    <property type="molecule type" value="Genomic_DNA"/>
</dbReference>
<proteinExistence type="predicted"/>
<dbReference type="Proteomes" id="UP001258315">
    <property type="component" value="Unassembled WGS sequence"/>
</dbReference>
<evidence type="ECO:0000256" key="1">
    <source>
        <dbReference type="SAM" id="MobiDB-lite"/>
    </source>
</evidence>
<reference evidence="3" key="1">
    <citation type="submission" date="2023-07" db="EMBL/GenBank/DDBJ databases">
        <title>Functional and genomic diversity of the sorghum phyllosphere microbiome.</title>
        <authorList>
            <person name="Shade A."/>
        </authorList>
    </citation>
    <scope>NUCLEOTIDE SEQUENCE [LARGE SCALE GENOMIC DNA]</scope>
    <source>
        <strain evidence="3">SORGH_AS_0422</strain>
    </source>
</reference>
<feature type="compositionally biased region" description="Basic and acidic residues" evidence="1">
    <location>
        <begin position="47"/>
        <end position="58"/>
    </location>
</feature>
<protein>
    <recommendedName>
        <fullName evidence="4">SMP domain-containing protein</fullName>
    </recommendedName>
</protein>
<evidence type="ECO:0000313" key="2">
    <source>
        <dbReference type="EMBL" id="MDT3402078.1"/>
    </source>
</evidence>
<name>A0ABU3GQL5_9SPHI</name>
<dbReference type="RefSeq" id="WP_311948222.1">
    <property type="nucleotide sequence ID" value="NZ_JAVLVU010000001.1"/>
</dbReference>
<keyword evidence="3" id="KW-1185">Reference proteome</keyword>
<feature type="compositionally biased region" description="Polar residues" evidence="1">
    <location>
        <begin position="1"/>
        <end position="16"/>
    </location>
</feature>
<sequence>MKNQENVNNNGQGSSTADRKFANQREVQKSKGVSNSGGQPSFVTSNKDNDRGQRGKKS</sequence>
<feature type="compositionally biased region" description="Polar residues" evidence="1">
    <location>
        <begin position="31"/>
        <end position="46"/>
    </location>
</feature>